<dbReference type="Proteomes" id="UP000010471">
    <property type="component" value="Chromosome"/>
</dbReference>
<dbReference type="SMART" id="SM00387">
    <property type="entry name" value="HATPase_c"/>
    <property type="match status" value="1"/>
</dbReference>
<dbReference type="InterPro" id="IPR013655">
    <property type="entry name" value="PAS_fold_3"/>
</dbReference>
<evidence type="ECO:0000259" key="8">
    <source>
        <dbReference type="PROSITE" id="PS50112"/>
    </source>
</evidence>
<dbReference type="InterPro" id="IPR001610">
    <property type="entry name" value="PAC"/>
</dbReference>
<evidence type="ECO:0000256" key="2">
    <source>
        <dbReference type="ARBA" id="ARBA00012438"/>
    </source>
</evidence>
<dbReference type="Gene3D" id="3.30.450.20">
    <property type="entry name" value="PAS domain"/>
    <property type="match status" value="2"/>
</dbReference>
<dbReference type="AlphaFoldDB" id="K9W8K6"/>
<evidence type="ECO:0000259" key="9">
    <source>
        <dbReference type="PROSITE" id="PS50113"/>
    </source>
</evidence>
<dbReference type="InterPro" id="IPR035965">
    <property type="entry name" value="PAS-like_dom_sf"/>
</dbReference>
<feature type="domain" description="PAC" evidence="9">
    <location>
        <begin position="388"/>
        <end position="439"/>
    </location>
</feature>
<dbReference type="HOGENOM" id="CLU_000445_114_39_3"/>
<dbReference type="STRING" id="1173027.Mic7113_0640"/>
<dbReference type="RefSeq" id="WP_015180716.1">
    <property type="nucleotide sequence ID" value="NC_019738.1"/>
</dbReference>
<dbReference type="SUPFAM" id="SSF47384">
    <property type="entry name" value="Homodimeric domain of signal transducing histidine kinase"/>
    <property type="match status" value="1"/>
</dbReference>
<dbReference type="Gene3D" id="3.30.450.40">
    <property type="match status" value="1"/>
</dbReference>
<dbReference type="PANTHER" id="PTHR43065:SF50">
    <property type="entry name" value="HISTIDINE KINASE"/>
    <property type="match status" value="1"/>
</dbReference>
<accession>K9W8K6</accession>
<comment type="catalytic activity">
    <reaction evidence="1">
        <text>ATP + protein L-histidine = ADP + protein N-phospho-L-histidine.</text>
        <dbReference type="EC" id="2.7.13.3"/>
    </reaction>
</comment>
<keyword evidence="5" id="KW-0902">Two-component regulatory system</keyword>
<dbReference type="OrthoDB" id="9773246at2"/>
<feature type="coiled-coil region" evidence="6">
    <location>
        <begin position="430"/>
        <end position="471"/>
    </location>
</feature>
<proteinExistence type="predicted"/>
<dbReference type="Gene3D" id="3.30.565.10">
    <property type="entry name" value="Histidine kinase-like ATPase, C-terminal domain"/>
    <property type="match status" value="1"/>
</dbReference>
<dbReference type="InterPro" id="IPR000700">
    <property type="entry name" value="PAS-assoc_C"/>
</dbReference>
<dbReference type="CDD" id="cd00130">
    <property type="entry name" value="PAS"/>
    <property type="match status" value="2"/>
</dbReference>
<dbReference type="InterPro" id="IPR004358">
    <property type="entry name" value="Sig_transdc_His_kin-like_C"/>
</dbReference>
<dbReference type="Gene3D" id="1.10.287.130">
    <property type="match status" value="1"/>
</dbReference>
<dbReference type="eggNOG" id="COG4191">
    <property type="taxonomic scope" value="Bacteria"/>
</dbReference>
<sequence length="759" mass="85527">MLPLQLDPQRIALTHWDNTLSEALFQDLPLGILVMEAQGEIRFVNQAALNLLGLSESQLFGQTPVDPDWHIIQENGKPFQLKLQSVPVRAKHTLMLLVSRQPLRNLVLGVYRPLLRDRVWLSINTEPKLGLDGCVERVICTLSDITNLKAEEKLSRLHECFLSLESDPDENINRLTALAGELLGGTWAVYNRLNQGLLWSLGQWQTPANYMHVGEPKHNICHEVIQRGSNQVFVLQDLQNTSYAHNNPDILTHQLQTYIGQAVKCAGEYIGALSVVYQNPFIPSQGEKTLMGIIAAAIGVEEEHKREATVWAQNEAKWRSLIQTSSNLITILEANGTIKYASPAIRGVLGYKPKELMGQSLFELVHPEDLVNIEQNFQGFLQNPTTDLSLEFRFRHQDGSWRYIESTYSNLLMDSPVTRIVVNFRDVTERKRAEEAIKQSEAQLREKATQLENTLHELQETQTQLIQTEKMSSLGLLVAGIAHEINNPVSFIYGNIPHATQYTQDLLHLIELYRQQYPHPAPIIQAEEESIDLDFLSEDLPKLMNSMQMGAERIRQIVLSLRNFSRLDKAAREPVDVHQGIDNTLLLLQHRVKAKAGRPKIEIVKEYGELPLVECYAGQMNQVFMNILGNAIDALEELNVERSQVEGLSHDVQSNQEQPPTPCIRIRTQLKDDNTVLIRIADNGPGMTAQVQQQIFDPFFTTKSVGQGTGLGLSISYQIIVDKHGGQLKCASTPGEGTEFWIELPVMLPHEPLKDAKAL</sequence>
<evidence type="ECO:0000313" key="10">
    <source>
        <dbReference type="EMBL" id="AFZ16553.1"/>
    </source>
</evidence>
<dbReference type="PROSITE" id="PS50113">
    <property type="entry name" value="PAC"/>
    <property type="match status" value="1"/>
</dbReference>
<dbReference type="EC" id="2.7.13.3" evidence="2"/>
<feature type="domain" description="PAS" evidence="8">
    <location>
        <begin position="17"/>
        <end position="65"/>
    </location>
</feature>
<feature type="domain" description="Histidine kinase" evidence="7">
    <location>
        <begin position="480"/>
        <end position="748"/>
    </location>
</feature>
<evidence type="ECO:0000259" key="7">
    <source>
        <dbReference type="PROSITE" id="PS50109"/>
    </source>
</evidence>
<dbReference type="InterPro" id="IPR003661">
    <property type="entry name" value="HisK_dim/P_dom"/>
</dbReference>
<name>K9W8K6_9CYAN</name>
<dbReference type="Pfam" id="PF02518">
    <property type="entry name" value="HATPase_c"/>
    <property type="match status" value="1"/>
</dbReference>
<evidence type="ECO:0000313" key="11">
    <source>
        <dbReference type="Proteomes" id="UP000010471"/>
    </source>
</evidence>
<keyword evidence="3" id="KW-0597">Phosphoprotein</keyword>
<dbReference type="PROSITE" id="PS50109">
    <property type="entry name" value="HIS_KIN"/>
    <property type="match status" value="1"/>
</dbReference>
<evidence type="ECO:0000256" key="1">
    <source>
        <dbReference type="ARBA" id="ARBA00000085"/>
    </source>
</evidence>
<dbReference type="Pfam" id="PF13188">
    <property type="entry name" value="PAS_8"/>
    <property type="match status" value="1"/>
</dbReference>
<dbReference type="PROSITE" id="PS50112">
    <property type="entry name" value="PAS"/>
    <property type="match status" value="2"/>
</dbReference>
<dbReference type="EMBL" id="CP003630">
    <property type="protein sequence ID" value="AFZ16553.1"/>
    <property type="molecule type" value="Genomic_DNA"/>
</dbReference>
<keyword evidence="6" id="KW-0175">Coiled coil</keyword>
<dbReference type="CDD" id="cd00082">
    <property type="entry name" value="HisKA"/>
    <property type="match status" value="1"/>
</dbReference>
<dbReference type="GO" id="GO:0000155">
    <property type="term" value="F:phosphorelay sensor kinase activity"/>
    <property type="evidence" value="ECO:0007669"/>
    <property type="project" value="InterPro"/>
</dbReference>
<dbReference type="NCBIfam" id="TIGR00229">
    <property type="entry name" value="sensory_box"/>
    <property type="match status" value="1"/>
</dbReference>
<dbReference type="PATRIC" id="fig|1173027.3.peg.705"/>
<dbReference type="InterPro" id="IPR036890">
    <property type="entry name" value="HATPase_C_sf"/>
</dbReference>
<dbReference type="KEGG" id="mic:Mic7113_0640"/>
<keyword evidence="4 10" id="KW-0808">Transferase</keyword>
<dbReference type="SUPFAM" id="SSF55874">
    <property type="entry name" value="ATPase domain of HSP90 chaperone/DNA topoisomerase II/histidine kinase"/>
    <property type="match status" value="1"/>
</dbReference>
<dbReference type="InterPro" id="IPR000014">
    <property type="entry name" value="PAS"/>
</dbReference>
<dbReference type="PRINTS" id="PR00344">
    <property type="entry name" value="BCTRLSENSOR"/>
</dbReference>
<gene>
    <name evidence="10" type="ORF">Mic7113_0640</name>
</gene>
<evidence type="ECO:0000256" key="4">
    <source>
        <dbReference type="ARBA" id="ARBA00022777"/>
    </source>
</evidence>
<dbReference type="eggNOG" id="COG2202">
    <property type="taxonomic scope" value="Bacteria"/>
</dbReference>
<dbReference type="SMART" id="SM00086">
    <property type="entry name" value="PAC"/>
    <property type="match status" value="2"/>
</dbReference>
<protein>
    <recommendedName>
        <fullName evidence="2">histidine kinase</fullName>
        <ecNumber evidence="2">2.7.13.3</ecNumber>
    </recommendedName>
</protein>
<evidence type="ECO:0000256" key="3">
    <source>
        <dbReference type="ARBA" id="ARBA00022553"/>
    </source>
</evidence>
<dbReference type="InterPro" id="IPR005467">
    <property type="entry name" value="His_kinase_dom"/>
</dbReference>
<feature type="domain" description="PAS" evidence="8">
    <location>
        <begin position="314"/>
        <end position="384"/>
    </location>
</feature>
<keyword evidence="4 10" id="KW-0418">Kinase</keyword>
<dbReference type="InterPro" id="IPR029016">
    <property type="entry name" value="GAF-like_dom_sf"/>
</dbReference>
<reference evidence="10 11" key="1">
    <citation type="submission" date="2012-06" db="EMBL/GenBank/DDBJ databases">
        <title>Finished chromosome of genome of Microcoleus sp. PCC 7113.</title>
        <authorList>
            <consortium name="US DOE Joint Genome Institute"/>
            <person name="Gugger M."/>
            <person name="Coursin T."/>
            <person name="Rippka R."/>
            <person name="Tandeau De Marsac N."/>
            <person name="Huntemann M."/>
            <person name="Wei C.-L."/>
            <person name="Han J."/>
            <person name="Detter J.C."/>
            <person name="Han C."/>
            <person name="Tapia R."/>
            <person name="Chen A."/>
            <person name="Kyrpides N."/>
            <person name="Mavromatis K."/>
            <person name="Markowitz V."/>
            <person name="Szeto E."/>
            <person name="Ivanova N."/>
            <person name="Pagani I."/>
            <person name="Pati A."/>
            <person name="Goodwin L."/>
            <person name="Nordberg H.P."/>
            <person name="Cantor M.N."/>
            <person name="Hua S.X."/>
            <person name="Woyke T."/>
            <person name="Kerfeld C.A."/>
        </authorList>
    </citation>
    <scope>NUCLEOTIDE SEQUENCE [LARGE SCALE GENOMIC DNA]</scope>
    <source>
        <strain evidence="10 11">PCC 7113</strain>
    </source>
</reference>
<dbReference type="InterPro" id="IPR003594">
    <property type="entry name" value="HATPase_dom"/>
</dbReference>
<evidence type="ECO:0000256" key="6">
    <source>
        <dbReference type="SAM" id="Coils"/>
    </source>
</evidence>
<dbReference type="PANTHER" id="PTHR43065">
    <property type="entry name" value="SENSOR HISTIDINE KINASE"/>
    <property type="match status" value="1"/>
</dbReference>
<evidence type="ECO:0000256" key="5">
    <source>
        <dbReference type="ARBA" id="ARBA00023012"/>
    </source>
</evidence>
<keyword evidence="11" id="KW-1185">Reference proteome</keyword>
<organism evidence="10 11">
    <name type="scientific">Allocoleopsis franciscana PCC 7113</name>
    <dbReference type="NCBI Taxonomy" id="1173027"/>
    <lineage>
        <taxon>Bacteria</taxon>
        <taxon>Bacillati</taxon>
        <taxon>Cyanobacteriota</taxon>
        <taxon>Cyanophyceae</taxon>
        <taxon>Coleofasciculales</taxon>
        <taxon>Coleofasciculaceae</taxon>
        <taxon>Allocoleopsis</taxon>
        <taxon>Allocoleopsis franciscana</taxon>
    </lineage>
</organism>
<dbReference type="SMART" id="SM00091">
    <property type="entry name" value="PAS"/>
    <property type="match status" value="2"/>
</dbReference>
<dbReference type="Pfam" id="PF08447">
    <property type="entry name" value="PAS_3"/>
    <property type="match status" value="1"/>
</dbReference>
<dbReference type="SUPFAM" id="SSF55785">
    <property type="entry name" value="PYP-like sensor domain (PAS domain)"/>
    <property type="match status" value="2"/>
</dbReference>
<dbReference type="InterPro" id="IPR036097">
    <property type="entry name" value="HisK_dim/P_sf"/>
</dbReference>
<dbReference type="SUPFAM" id="SSF55781">
    <property type="entry name" value="GAF domain-like"/>
    <property type="match status" value="1"/>
</dbReference>